<evidence type="ECO:0000313" key="3">
    <source>
        <dbReference type="EMBL" id="KAF0289804.1"/>
    </source>
</evidence>
<evidence type="ECO:0000259" key="2">
    <source>
        <dbReference type="Pfam" id="PF24467"/>
    </source>
</evidence>
<feature type="chain" id="PRO_5025361457" evidence="1">
    <location>
        <begin position="27"/>
        <end position="409"/>
    </location>
</feature>
<evidence type="ECO:0000256" key="1">
    <source>
        <dbReference type="SAM" id="SignalP"/>
    </source>
</evidence>
<keyword evidence="4" id="KW-1185">Reference proteome</keyword>
<feature type="signal peptide" evidence="1">
    <location>
        <begin position="1"/>
        <end position="26"/>
    </location>
</feature>
<feature type="domain" description="FBXO47 ARM repeats region" evidence="2">
    <location>
        <begin position="180"/>
        <end position="357"/>
    </location>
</feature>
<dbReference type="Proteomes" id="UP000440578">
    <property type="component" value="Unassembled WGS sequence"/>
</dbReference>
<comment type="caution">
    <text evidence="3">The sequence shown here is derived from an EMBL/GenBank/DDBJ whole genome shotgun (WGS) entry which is preliminary data.</text>
</comment>
<reference evidence="3 4" key="1">
    <citation type="submission" date="2019-07" db="EMBL/GenBank/DDBJ databases">
        <title>Draft genome assembly of a fouling barnacle, Amphibalanus amphitrite (Darwin, 1854): The first reference genome for Thecostraca.</title>
        <authorList>
            <person name="Kim W."/>
        </authorList>
    </citation>
    <scope>NUCLEOTIDE SEQUENCE [LARGE SCALE GENOMIC DNA]</scope>
    <source>
        <strain evidence="3">SNU_AA5</strain>
        <tissue evidence="3">Soma without cirri and trophi</tissue>
    </source>
</reference>
<proteinExistence type="predicted"/>
<accession>A0A6A4VE26</accession>
<dbReference type="Pfam" id="PF24467">
    <property type="entry name" value="ARM_FBXO47"/>
    <property type="match status" value="1"/>
</dbReference>
<name>A0A6A4VE26_AMPAM</name>
<dbReference type="OrthoDB" id="6500333at2759"/>
<sequence length="409" mass="45010">MMHHVFQWLDAVSLSRLALTAKSVRALVEAWLATPRAIACLVPPLPDGADLVGPPGPGLLVTFQRLGLLQKRVTCLYFTKDRLRRLWDFVNQVDARWSAAGVSVPCVVTLACYGRFLHAAIAGWEECECDKVFRALSSRCCMTQLAERVLSGPAGAAPQDEVNLRLFYSNAPGCCGRLVLLDPCRTARDRQLWTERILAGHSVHRQARLLYLLYGPRTHKELLWEETTDSIPHGAHQAAQHFAELAAALTRLAAAPGWSGAALADLLEHLVAAPAPWLAENVACLLLLAGEQVAVPLLAAQARAGRTGQVARLLGALCIMTHKFRRSQHWVLTVVRQLCQEIGSARDRGGLVRAIWDAFTCQIMDLWDLLRSHEDPDLIEEDIRLLVSAHAEFGKVVMCRALVSDGLPC</sequence>
<organism evidence="3 4">
    <name type="scientific">Amphibalanus amphitrite</name>
    <name type="common">Striped barnacle</name>
    <name type="synonym">Balanus amphitrite</name>
    <dbReference type="NCBI Taxonomy" id="1232801"/>
    <lineage>
        <taxon>Eukaryota</taxon>
        <taxon>Metazoa</taxon>
        <taxon>Ecdysozoa</taxon>
        <taxon>Arthropoda</taxon>
        <taxon>Crustacea</taxon>
        <taxon>Multicrustacea</taxon>
        <taxon>Cirripedia</taxon>
        <taxon>Thoracica</taxon>
        <taxon>Thoracicalcarea</taxon>
        <taxon>Balanomorpha</taxon>
        <taxon>Balanoidea</taxon>
        <taxon>Balanidae</taxon>
        <taxon>Amphibalaninae</taxon>
        <taxon>Amphibalanus</taxon>
    </lineage>
</organism>
<dbReference type="InterPro" id="IPR038946">
    <property type="entry name" value="FBXO47"/>
</dbReference>
<dbReference type="PANTHER" id="PTHR34098">
    <property type="entry name" value="F-BOX ONLY PROTEIN 47"/>
    <property type="match status" value="1"/>
</dbReference>
<dbReference type="InterPro" id="IPR056622">
    <property type="entry name" value="ARM_FBXO47"/>
</dbReference>
<dbReference type="PANTHER" id="PTHR34098:SF1">
    <property type="entry name" value="F-BOX ONLY PROTEIN 47"/>
    <property type="match status" value="1"/>
</dbReference>
<evidence type="ECO:0000313" key="4">
    <source>
        <dbReference type="Proteomes" id="UP000440578"/>
    </source>
</evidence>
<dbReference type="EMBL" id="VIIS01002002">
    <property type="protein sequence ID" value="KAF0289804.1"/>
    <property type="molecule type" value="Genomic_DNA"/>
</dbReference>
<keyword evidence="1" id="KW-0732">Signal</keyword>
<protein>
    <submittedName>
        <fullName evidence="3">F-box only protein 47</fullName>
    </submittedName>
</protein>
<gene>
    <name evidence="3" type="primary">Fbxo47</name>
    <name evidence="3" type="ORF">FJT64_011977</name>
</gene>
<dbReference type="AlphaFoldDB" id="A0A6A4VE26"/>